<dbReference type="Proteomes" id="UP000029085">
    <property type="component" value="Unassembled WGS sequence"/>
</dbReference>
<comment type="caution">
    <text evidence="6">The sequence shown here is derived from an EMBL/GenBank/DDBJ whole genome shotgun (WGS) entry which is preliminary data.</text>
</comment>
<dbReference type="InterPro" id="IPR002114">
    <property type="entry name" value="PTS_HPr_Ser_P_site"/>
</dbReference>
<evidence type="ECO:0000313" key="7">
    <source>
        <dbReference type="Proteomes" id="UP000029085"/>
    </source>
</evidence>
<keyword evidence="3" id="KW-0963">Cytoplasm</keyword>
<dbReference type="InterPro" id="IPR050399">
    <property type="entry name" value="HPr"/>
</dbReference>
<evidence type="ECO:0000256" key="4">
    <source>
        <dbReference type="ARBA" id="ARBA00022683"/>
    </source>
</evidence>
<dbReference type="EMBL" id="AVCJ01000022">
    <property type="protein sequence ID" value="KFL36331.1"/>
    <property type="molecule type" value="Genomic_DNA"/>
</dbReference>
<dbReference type="GO" id="GO:0009401">
    <property type="term" value="P:phosphoenolpyruvate-dependent sugar phosphotransferase system"/>
    <property type="evidence" value="ECO:0007669"/>
    <property type="project" value="UniProtKB-KW"/>
</dbReference>
<dbReference type="STRING" id="1121014.N788_13595"/>
<dbReference type="RefSeq" id="WP_034224050.1">
    <property type="nucleotide sequence ID" value="NZ_AVCJ01000022.1"/>
</dbReference>
<dbReference type="AlphaFoldDB" id="A0A087MHH8"/>
<dbReference type="Pfam" id="PF00381">
    <property type="entry name" value="PTS-HPr"/>
    <property type="match status" value="1"/>
</dbReference>
<dbReference type="InterPro" id="IPR001020">
    <property type="entry name" value="PTS_HPr_His_P_site"/>
</dbReference>
<keyword evidence="7" id="KW-1185">Reference proteome</keyword>
<dbReference type="SUPFAM" id="SSF55594">
    <property type="entry name" value="HPr-like"/>
    <property type="match status" value="1"/>
</dbReference>
<dbReference type="Gene3D" id="3.30.1340.10">
    <property type="entry name" value="HPr-like"/>
    <property type="match status" value="1"/>
</dbReference>
<dbReference type="OrthoDB" id="9798965at2"/>
<evidence type="ECO:0000256" key="1">
    <source>
        <dbReference type="ARBA" id="ARBA00004496"/>
    </source>
</evidence>
<evidence type="ECO:0000256" key="3">
    <source>
        <dbReference type="ARBA" id="ARBA00022490"/>
    </source>
</evidence>
<dbReference type="PATRIC" id="fig|1121014.3.peg.1770"/>
<organism evidence="6 7">
    <name type="scientific">Arenimonas donghaensis DSM 18148 = HO3-R19</name>
    <dbReference type="NCBI Taxonomy" id="1121014"/>
    <lineage>
        <taxon>Bacteria</taxon>
        <taxon>Pseudomonadati</taxon>
        <taxon>Pseudomonadota</taxon>
        <taxon>Gammaproteobacteria</taxon>
        <taxon>Lysobacterales</taxon>
        <taxon>Lysobacteraceae</taxon>
        <taxon>Arenimonas</taxon>
    </lineage>
</organism>
<proteinExistence type="inferred from homology"/>
<dbReference type="PRINTS" id="PR00107">
    <property type="entry name" value="PHOSPHOCPHPR"/>
</dbReference>
<name>A0A087MHH8_9GAMM</name>
<evidence type="ECO:0000259" key="5">
    <source>
        <dbReference type="PROSITE" id="PS51350"/>
    </source>
</evidence>
<evidence type="ECO:0000256" key="2">
    <source>
        <dbReference type="ARBA" id="ARBA00010736"/>
    </source>
</evidence>
<dbReference type="PANTHER" id="PTHR33705:SF2">
    <property type="entry name" value="PHOSPHOCARRIER PROTEIN NPR"/>
    <property type="match status" value="1"/>
</dbReference>
<dbReference type="NCBIfam" id="TIGR01003">
    <property type="entry name" value="PTS_HPr_family"/>
    <property type="match status" value="1"/>
</dbReference>
<reference evidence="6 7" key="2">
    <citation type="journal article" date="2015" name="Stand. Genomic Sci.">
        <title>High quality draft genomic sequence of Arenimonas donghaensis DSM 18148(T).</title>
        <authorList>
            <person name="Chen F."/>
            <person name="Wang H."/>
            <person name="Cao Y."/>
            <person name="Li X."/>
            <person name="Wang G."/>
        </authorList>
    </citation>
    <scope>NUCLEOTIDE SEQUENCE [LARGE SCALE GENOMIC DNA]</scope>
    <source>
        <strain evidence="6 7">HO3-R19</strain>
    </source>
</reference>
<sequence length="89" mass="9393">MLERELQVTNKLGLHARAAAKLVQLLSGFRCQATLLGRGREVNAKSIMGVLLLAAAPGATLVMRVEGDDEAEALAAAAALFERGFDEEG</sequence>
<dbReference type="PROSITE" id="PS51350">
    <property type="entry name" value="PTS_HPR_DOM"/>
    <property type="match status" value="1"/>
</dbReference>
<dbReference type="GO" id="GO:0005737">
    <property type="term" value="C:cytoplasm"/>
    <property type="evidence" value="ECO:0007669"/>
    <property type="project" value="UniProtKB-SubCell"/>
</dbReference>
<gene>
    <name evidence="6" type="ORF">N788_13595</name>
</gene>
<reference evidence="7" key="1">
    <citation type="submission" date="2013-08" db="EMBL/GenBank/DDBJ databases">
        <title>Genome sequencing of Arenimonas donghaensis.</title>
        <authorList>
            <person name="Chen F."/>
            <person name="Wang G."/>
        </authorList>
    </citation>
    <scope>NUCLEOTIDE SEQUENCE [LARGE SCALE GENOMIC DNA]</scope>
    <source>
        <strain evidence="7">HO3-R19</strain>
    </source>
</reference>
<accession>A0A087MHH8</accession>
<dbReference type="PROSITE" id="PS00369">
    <property type="entry name" value="PTS_HPR_HIS"/>
    <property type="match status" value="1"/>
</dbReference>
<feature type="domain" description="HPr" evidence="5">
    <location>
        <begin position="1"/>
        <end position="88"/>
    </location>
</feature>
<comment type="subcellular location">
    <subcellularLocation>
        <location evidence="1">Cytoplasm</location>
    </subcellularLocation>
</comment>
<protein>
    <recommendedName>
        <fullName evidence="5">HPr domain-containing protein</fullName>
    </recommendedName>
</protein>
<dbReference type="InterPro" id="IPR000032">
    <property type="entry name" value="HPr-like"/>
</dbReference>
<comment type="similarity">
    <text evidence="2">Belongs to the HPr family.</text>
</comment>
<evidence type="ECO:0000313" key="6">
    <source>
        <dbReference type="EMBL" id="KFL36331.1"/>
    </source>
</evidence>
<dbReference type="CDD" id="cd00367">
    <property type="entry name" value="PTS-HPr_like"/>
    <property type="match status" value="1"/>
</dbReference>
<keyword evidence="4" id="KW-0598">Phosphotransferase system</keyword>
<dbReference type="PANTHER" id="PTHR33705">
    <property type="entry name" value="PHOSPHOCARRIER PROTEIN HPR"/>
    <property type="match status" value="1"/>
</dbReference>
<dbReference type="InterPro" id="IPR035895">
    <property type="entry name" value="HPr-like_sf"/>
</dbReference>
<dbReference type="PROSITE" id="PS00589">
    <property type="entry name" value="PTS_HPR_SER"/>
    <property type="match status" value="1"/>
</dbReference>